<organism evidence="1">
    <name type="scientific">Guillardia theta (strain CCMP2712)</name>
    <name type="common">Cryptophyte</name>
    <dbReference type="NCBI Taxonomy" id="905079"/>
    <lineage>
        <taxon>Eukaryota</taxon>
        <taxon>Cryptophyceae</taxon>
        <taxon>Pyrenomonadales</taxon>
        <taxon>Geminigeraceae</taxon>
        <taxon>Guillardia</taxon>
    </lineage>
</organism>
<dbReference type="GeneID" id="17298206"/>
<dbReference type="EMBL" id="JH993022">
    <property type="protein sequence ID" value="EKX41606.1"/>
    <property type="molecule type" value="Genomic_DNA"/>
</dbReference>
<protein>
    <submittedName>
        <fullName evidence="1 2">Uncharacterized protein</fullName>
    </submittedName>
</protein>
<evidence type="ECO:0000313" key="2">
    <source>
        <dbReference type="EnsemblProtists" id="EKX41606"/>
    </source>
</evidence>
<sequence length="189" mass="20997">MRSYGTAPSAPLAAAPAAARASKHLLLLPLLALAAVLLLAASRVAPVALWNAAHNDEIRLDNVGRPHPSEFAHTPVSNGNLEKKLMSEVLTHRHHVIVDPREVQQYYQPLKWIHEQGEPSARARRGAALGQRKIARQQMLWNDKILRMSPEKVNTMIASSVRSLDNQTPKTFRSKLNQKIINDIQAADH</sequence>
<dbReference type="EnsemblProtists" id="EKX41606">
    <property type="protein sequence ID" value="EKX41606"/>
    <property type="gene ID" value="GUITHDRAFT_153784"/>
</dbReference>
<dbReference type="PaxDb" id="55529-EKX41606"/>
<dbReference type="RefSeq" id="XP_005828586.1">
    <property type="nucleotide sequence ID" value="XM_005828529.1"/>
</dbReference>
<accession>L1IZD3</accession>
<name>L1IZD3_GUITC</name>
<dbReference type="AlphaFoldDB" id="L1IZD3"/>
<dbReference type="Proteomes" id="UP000011087">
    <property type="component" value="Unassembled WGS sequence"/>
</dbReference>
<reference evidence="3" key="2">
    <citation type="submission" date="2012-11" db="EMBL/GenBank/DDBJ databases">
        <authorList>
            <person name="Kuo A."/>
            <person name="Curtis B.A."/>
            <person name="Tanifuji G."/>
            <person name="Burki F."/>
            <person name="Gruber A."/>
            <person name="Irimia M."/>
            <person name="Maruyama S."/>
            <person name="Arias M.C."/>
            <person name="Ball S.G."/>
            <person name="Gile G.H."/>
            <person name="Hirakawa Y."/>
            <person name="Hopkins J.F."/>
            <person name="Rensing S.A."/>
            <person name="Schmutz J."/>
            <person name="Symeonidi A."/>
            <person name="Elias M."/>
            <person name="Eveleigh R.J."/>
            <person name="Herman E.K."/>
            <person name="Klute M.J."/>
            <person name="Nakayama T."/>
            <person name="Obornik M."/>
            <person name="Reyes-Prieto A."/>
            <person name="Armbrust E.V."/>
            <person name="Aves S.J."/>
            <person name="Beiko R.G."/>
            <person name="Coutinho P."/>
            <person name="Dacks J.B."/>
            <person name="Durnford D.G."/>
            <person name="Fast N.M."/>
            <person name="Green B.R."/>
            <person name="Grisdale C."/>
            <person name="Hempe F."/>
            <person name="Henrissat B."/>
            <person name="Hoppner M.P."/>
            <person name="Ishida K.-I."/>
            <person name="Kim E."/>
            <person name="Koreny L."/>
            <person name="Kroth P.G."/>
            <person name="Liu Y."/>
            <person name="Malik S.-B."/>
            <person name="Maier U.G."/>
            <person name="McRose D."/>
            <person name="Mock T."/>
            <person name="Neilson J.A."/>
            <person name="Onodera N.T."/>
            <person name="Poole A.M."/>
            <person name="Pritham E.J."/>
            <person name="Richards T.A."/>
            <person name="Rocap G."/>
            <person name="Roy S.W."/>
            <person name="Sarai C."/>
            <person name="Schaack S."/>
            <person name="Shirato S."/>
            <person name="Slamovits C.H."/>
            <person name="Spencer D.F."/>
            <person name="Suzuki S."/>
            <person name="Worden A.Z."/>
            <person name="Zauner S."/>
            <person name="Barry K."/>
            <person name="Bell C."/>
            <person name="Bharti A.K."/>
            <person name="Crow J.A."/>
            <person name="Grimwood J."/>
            <person name="Kramer R."/>
            <person name="Lindquist E."/>
            <person name="Lucas S."/>
            <person name="Salamov A."/>
            <person name="McFadden G.I."/>
            <person name="Lane C.E."/>
            <person name="Keeling P.J."/>
            <person name="Gray M.W."/>
            <person name="Grigoriev I.V."/>
            <person name="Archibald J.M."/>
        </authorList>
    </citation>
    <scope>NUCLEOTIDE SEQUENCE</scope>
    <source>
        <strain evidence="3">CCMP2712</strain>
    </source>
</reference>
<proteinExistence type="predicted"/>
<evidence type="ECO:0000313" key="1">
    <source>
        <dbReference type="EMBL" id="EKX41606.1"/>
    </source>
</evidence>
<keyword evidence="3" id="KW-1185">Reference proteome</keyword>
<dbReference type="KEGG" id="gtt:GUITHDRAFT_153784"/>
<evidence type="ECO:0000313" key="3">
    <source>
        <dbReference type="Proteomes" id="UP000011087"/>
    </source>
</evidence>
<gene>
    <name evidence="1" type="ORF">GUITHDRAFT_153784</name>
</gene>
<dbReference type="HOGENOM" id="CLU_1436966_0_0_1"/>
<reference evidence="2" key="3">
    <citation type="submission" date="2015-06" db="UniProtKB">
        <authorList>
            <consortium name="EnsemblProtists"/>
        </authorList>
    </citation>
    <scope>IDENTIFICATION</scope>
</reference>
<reference evidence="1 3" key="1">
    <citation type="journal article" date="2012" name="Nature">
        <title>Algal genomes reveal evolutionary mosaicism and the fate of nucleomorphs.</title>
        <authorList>
            <consortium name="DOE Joint Genome Institute"/>
            <person name="Curtis B.A."/>
            <person name="Tanifuji G."/>
            <person name="Burki F."/>
            <person name="Gruber A."/>
            <person name="Irimia M."/>
            <person name="Maruyama S."/>
            <person name="Arias M.C."/>
            <person name="Ball S.G."/>
            <person name="Gile G.H."/>
            <person name="Hirakawa Y."/>
            <person name="Hopkins J.F."/>
            <person name="Kuo A."/>
            <person name="Rensing S.A."/>
            <person name="Schmutz J."/>
            <person name="Symeonidi A."/>
            <person name="Elias M."/>
            <person name="Eveleigh R.J."/>
            <person name="Herman E.K."/>
            <person name="Klute M.J."/>
            <person name="Nakayama T."/>
            <person name="Obornik M."/>
            <person name="Reyes-Prieto A."/>
            <person name="Armbrust E.V."/>
            <person name="Aves S.J."/>
            <person name="Beiko R.G."/>
            <person name="Coutinho P."/>
            <person name="Dacks J.B."/>
            <person name="Durnford D.G."/>
            <person name="Fast N.M."/>
            <person name="Green B.R."/>
            <person name="Grisdale C.J."/>
            <person name="Hempel F."/>
            <person name="Henrissat B."/>
            <person name="Hoppner M.P."/>
            <person name="Ishida K."/>
            <person name="Kim E."/>
            <person name="Koreny L."/>
            <person name="Kroth P.G."/>
            <person name="Liu Y."/>
            <person name="Malik S.B."/>
            <person name="Maier U.G."/>
            <person name="McRose D."/>
            <person name="Mock T."/>
            <person name="Neilson J.A."/>
            <person name="Onodera N.T."/>
            <person name="Poole A.M."/>
            <person name="Pritham E.J."/>
            <person name="Richards T.A."/>
            <person name="Rocap G."/>
            <person name="Roy S.W."/>
            <person name="Sarai C."/>
            <person name="Schaack S."/>
            <person name="Shirato S."/>
            <person name="Slamovits C.H."/>
            <person name="Spencer D.F."/>
            <person name="Suzuki S."/>
            <person name="Worden A.Z."/>
            <person name="Zauner S."/>
            <person name="Barry K."/>
            <person name="Bell C."/>
            <person name="Bharti A.K."/>
            <person name="Crow J.A."/>
            <person name="Grimwood J."/>
            <person name="Kramer R."/>
            <person name="Lindquist E."/>
            <person name="Lucas S."/>
            <person name="Salamov A."/>
            <person name="McFadden G.I."/>
            <person name="Lane C.E."/>
            <person name="Keeling P.J."/>
            <person name="Gray M.W."/>
            <person name="Grigoriev I.V."/>
            <person name="Archibald J.M."/>
        </authorList>
    </citation>
    <scope>NUCLEOTIDE SEQUENCE</scope>
    <source>
        <strain evidence="1 3">CCMP2712</strain>
    </source>
</reference>